<dbReference type="KEGG" id="rsb:RS694_19120"/>
<protein>
    <recommendedName>
        <fullName evidence="3">Virulence factor secretion apparatus protein</fullName>
    </recommendedName>
</protein>
<organism evidence="1 2">
    <name type="scientific">Rhodoferax saidenbachensis</name>
    <dbReference type="NCBI Taxonomy" id="1484693"/>
    <lineage>
        <taxon>Bacteria</taxon>
        <taxon>Pseudomonadati</taxon>
        <taxon>Pseudomonadota</taxon>
        <taxon>Betaproteobacteria</taxon>
        <taxon>Burkholderiales</taxon>
        <taxon>Comamonadaceae</taxon>
        <taxon>Rhodoferax</taxon>
    </lineage>
</organism>
<gene>
    <name evidence="1" type="ORF">RS694_19120</name>
</gene>
<dbReference type="RefSeq" id="WP_029706679.1">
    <property type="nucleotide sequence ID" value="NZ_CP019239.1"/>
</dbReference>
<dbReference type="PANTHER" id="PTHR36152">
    <property type="entry name" value="CYTOPLASMIC PROTEIN-RELATED"/>
    <property type="match status" value="1"/>
</dbReference>
<sequence>MIFLKIESIKGQSTVAQADYTEAIEVDSYSFGVSKALLTNASNQERQAGEVNFSEMTFSKTMDQATNMLVDACAKGTALGDVEVHVTRTVGATEELLVKYVLFDALISTVSSQGSSGGQLPFDSFSINFTKITGDFTGQKTDSTAGGVSAFEYDLRTKEAGAAA</sequence>
<keyword evidence="2" id="KW-1185">Reference proteome</keyword>
<reference evidence="1 2" key="1">
    <citation type="submission" date="2017-01" db="EMBL/GenBank/DDBJ databases">
        <authorList>
            <person name="Mah S.A."/>
            <person name="Swanson W.J."/>
            <person name="Moy G.W."/>
            <person name="Vacquier V.D."/>
        </authorList>
    </citation>
    <scope>NUCLEOTIDE SEQUENCE [LARGE SCALE GENOMIC DNA]</scope>
    <source>
        <strain evidence="1 2">DSM 22694</strain>
    </source>
</reference>
<dbReference type="Pfam" id="PF05638">
    <property type="entry name" value="T6SS_HCP"/>
    <property type="match status" value="1"/>
</dbReference>
<evidence type="ECO:0008006" key="3">
    <source>
        <dbReference type="Google" id="ProtNLM"/>
    </source>
</evidence>
<dbReference type="eggNOG" id="COG3157">
    <property type="taxonomic scope" value="Bacteria"/>
</dbReference>
<dbReference type="InterPro" id="IPR008514">
    <property type="entry name" value="T6SS_Hcp"/>
</dbReference>
<dbReference type="PANTHER" id="PTHR36152:SF1">
    <property type="entry name" value="UBIQUITIN-LIKE DOMAIN-CONTAINING PROTEIN"/>
    <property type="match status" value="1"/>
</dbReference>
<dbReference type="Gene3D" id="2.30.110.20">
    <property type="entry name" value="Hcp1-like"/>
    <property type="match status" value="1"/>
</dbReference>
<dbReference type="InterPro" id="IPR053165">
    <property type="entry name" value="HSI-I_assembly_Hcp1"/>
</dbReference>
<evidence type="ECO:0000313" key="1">
    <source>
        <dbReference type="EMBL" id="APW44421.1"/>
    </source>
</evidence>
<name>A0A1P8KEM5_9BURK</name>
<evidence type="ECO:0000313" key="2">
    <source>
        <dbReference type="Proteomes" id="UP000186110"/>
    </source>
</evidence>
<dbReference type="SUPFAM" id="SSF141452">
    <property type="entry name" value="Hcp1-like"/>
    <property type="match status" value="1"/>
</dbReference>
<dbReference type="AlphaFoldDB" id="A0A1P8KEM5"/>
<dbReference type="EMBL" id="CP019239">
    <property type="protein sequence ID" value="APW44421.1"/>
    <property type="molecule type" value="Genomic_DNA"/>
</dbReference>
<dbReference type="STRING" id="1484693.RS694_19120"/>
<accession>A0A1P8KEM5</accession>
<proteinExistence type="predicted"/>
<dbReference type="Proteomes" id="UP000186110">
    <property type="component" value="Chromosome"/>
</dbReference>
<dbReference type="InterPro" id="IPR036624">
    <property type="entry name" value="Hcp1-lik_sf"/>
</dbReference>